<evidence type="ECO:0000256" key="1">
    <source>
        <dbReference type="ARBA" id="ARBA00004479"/>
    </source>
</evidence>
<dbReference type="InterPro" id="IPR003599">
    <property type="entry name" value="Ig_sub"/>
</dbReference>
<dbReference type="SUPFAM" id="SSF49265">
    <property type="entry name" value="Fibronectin type III"/>
    <property type="match status" value="1"/>
</dbReference>
<evidence type="ECO:0000313" key="12">
    <source>
        <dbReference type="EMBL" id="CAF4138020.1"/>
    </source>
</evidence>
<dbReference type="Pfam" id="PF08205">
    <property type="entry name" value="C2-set_2"/>
    <property type="match status" value="1"/>
</dbReference>
<protein>
    <submittedName>
        <fullName evidence="12">Uncharacterized protein</fullName>
    </submittedName>
</protein>
<dbReference type="Pfam" id="PF00041">
    <property type="entry name" value="fn3"/>
    <property type="match status" value="1"/>
</dbReference>
<dbReference type="PROSITE" id="PS50835">
    <property type="entry name" value="IG_LIKE"/>
    <property type="match status" value="4"/>
</dbReference>
<dbReference type="InterPro" id="IPR007110">
    <property type="entry name" value="Ig-like_dom"/>
</dbReference>
<dbReference type="SMART" id="SM00408">
    <property type="entry name" value="IGc2"/>
    <property type="match status" value="4"/>
</dbReference>
<dbReference type="CDD" id="cd00063">
    <property type="entry name" value="FN3"/>
    <property type="match status" value="1"/>
</dbReference>
<sequence length="782" mass="88558">MSDRFLIVLSFLILINICQARPSKPDIQQANKSLIENHSGKFLCITQGGYPPPTFTWLINQIKINESFYNVRSDTRQSYSELNLPMEKRFHNGLLTCHVENQALDTPLITTYTLNIEYKPEVRLRHGQKIVSNSNLLVVEDDRMTLQCEAESNPPILKPVAWLKNNISLSDMNSSSLILSNIKRNDDGVYTCLASNAIGHSQSSVHIRVQYSPMIHLDGGGSINENEKLTLTCRVDAYPSIDYYQWYKNHQKLNTSSLTSSIVIEKVSKEDSGIYICMVKNTLNYFNGSSIEKYNKTQTKVTVNYAPKVRTFDSIVAVDLLTTNVKFQCEIDSYPESIVTWRFNNNNVIFNSNKYSIVQNKSLSYLTIQQIQSNTDYGLYSCNATNNLGYNSTTIQLRSKAIPESPTDLNVTNIDYSAISLKWKPGFDGGWPQSFWISLDNSIWKETNQTFYTFTNLQHLEYYNITVRAYNELGQSSTVAFLRVQTKDVPVRKEDLPNIEHSSLELSEKLINYRLNDSSFMSIKVPLCIRIEIDNETNICERIVTSSGVLRFNENNLNNNINLSICISQYENYCGESIPVQIKRDTSFNWVFLVLSSIITVALLILCGLGIFCFLTNRKQQRNTNLSRVIASDKAPSQNQVISTKPVIPTTNSPTKYFSNVTYPERQQVQLSYGKLAEIQKFDQLQGNIVNNRQLSNGSSDPILSNPNSSSLSGSDHLTITDMNPTDVSSIENDLHANQSQYLGYGFPIYTGKNKEDSAESGCSTPLKSYHLNKKTVYEVVV</sequence>
<dbReference type="GO" id="GO:0098609">
    <property type="term" value="P:cell-cell adhesion"/>
    <property type="evidence" value="ECO:0007669"/>
    <property type="project" value="TreeGrafter"/>
</dbReference>
<dbReference type="SMART" id="SM00409">
    <property type="entry name" value="IG"/>
    <property type="match status" value="4"/>
</dbReference>
<dbReference type="GO" id="GO:0005911">
    <property type="term" value="C:cell-cell junction"/>
    <property type="evidence" value="ECO:0007669"/>
    <property type="project" value="TreeGrafter"/>
</dbReference>
<keyword evidence="3 8" id="KW-0472">Membrane</keyword>
<keyword evidence="4" id="KW-1015">Disulfide bond</keyword>
<evidence type="ECO:0000256" key="4">
    <source>
        <dbReference type="ARBA" id="ARBA00023157"/>
    </source>
</evidence>
<gene>
    <name evidence="12" type="ORF">SMN809_LOCUS19104</name>
</gene>
<name>A0A8S2R441_9BILA</name>
<feature type="domain" description="Fibronectin type-III" evidence="11">
    <location>
        <begin position="405"/>
        <end position="489"/>
    </location>
</feature>
<feature type="transmembrane region" description="Helical" evidence="8">
    <location>
        <begin position="590"/>
        <end position="615"/>
    </location>
</feature>
<evidence type="ECO:0000259" key="10">
    <source>
        <dbReference type="PROSITE" id="PS50835"/>
    </source>
</evidence>
<dbReference type="EMBL" id="CAJOBI010009431">
    <property type="protein sequence ID" value="CAF4138020.1"/>
    <property type="molecule type" value="Genomic_DNA"/>
</dbReference>
<feature type="domain" description="Ig-like" evidence="10">
    <location>
        <begin position="213"/>
        <end position="299"/>
    </location>
</feature>
<feature type="region of interest" description="Disordered" evidence="7">
    <location>
        <begin position="696"/>
        <end position="715"/>
    </location>
</feature>
<dbReference type="Pfam" id="PF13927">
    <property type="entry name" value="Ig_3"/>
    <property type="match status" value="2"/>
</dbReference>
<evidence type="ECO:0000259" key="11">
    <source>
        <dbReference type="PROSITE" id="PS50853"/>
    </source>
</evidence>
<dbReference type="Pfam" id="PF07679">
    <property type="entry name" value="I-set"/>
    <property type="match status" value="1"/>
</dbReference>
<evidence type="ECO:0000313" key="13">
    <source>
        <dbReference type="Proteomes" id="UP000676336"/>
    </source>
</evidence>
<dbReference type="InterPro" id="IPR036116">
    <property type="entry name" value="FN3_sf"/>
</dbReference>
<evidence type="ECO:0000256" key="9">
    <source>
        <dbReference type="SAM" id="SignalP"/>
    </source>
</evidence>
<evidence type="ECO:0000256" key="2">
    <source>
        <dbReference type="ARBA" id="ARBA00022737"/>
    </source>
</evidence>
<dbReference type="InterPro" id="IPR036179">
    <property type="entry name" value="Ig-like_dom_sf"/>
</dbReference>
<keyword evidence="2" id="KW-0677">Repeat</keyword>
<evidence type="ECO:0000256" key="3">
    <source>
        <dbReference type="ARBA" id="ARBA00023136"/>
    </source>
</evidence>
<organism evidence="12 13">
    <name type="scientific">Rotaria magnacalcarata</name>
    <dbReference type="NCBI Taxonomy" id="392030"/>
    <lineage>
        <taxon>Eukaryota</taxon>
        <taxon>Metazoa</taxon>
        <taxon>Spiralia</taxon>
        <taxon>Gnathifera</taxon>
        <taxon>Rotifera</taxon>
        <taxon>Eurotatoria</taxon>
        <taxon>Bdelloidea</taxon>
        <taxon>Philodinida</taxon>
        <taxon>Philodinidae</taxon>
        <taxon>Rotaria</taxon>
    </lineage>
</organism>
<dbReference type="AlphaFoldDB" id="A0A8S2R441"/>
<keyword evidence="8" id="KW-1133">Transmembrane helix</keyword>
<dbReference type="InterPro" id="IPR003961">
    <property type="entry name" value="FN3_dom"/>
</dbReference>
<dbReference type="InterPro" id="IPR051275">
    <property type="entry name" value="Cell_adhesion_signaling"/>
</dbReference>
<dbReference type="SUPFAM" id="SSF48726">
    <property type="entry name" value="Immunoglobulin"/>
    <property type="match status" value="4"/>
</dbReference>
<comment type="caution">
    <text evidence="12">The sequence shown here is derived from an EMBL/GenBank/DDBJ whole genome shotgun (WGS) entry which is preliminary data.</text>
</comment>
<comment type="subcellular location">
    <subcellularLocation>
        <location evidence="1">Membrane</location>
        <topology evidence="1">Single-pass type I membrane protein</topology>
    </subcellularLocation>
</comment>
<feature type="domain" description="Ig-like" evidence="10">
    <location>
        <begin position="120"/>
        <end position="210"/>
    </location>
</feature>
<dbReference type="CDD" id="cd00096">
    <property type="entry name" value="Ig"/>
    <property type="match status" value="1"/>
</dbReference>
<keyword evidence="5" id="KW-0325">Glycoprotein</keyword>
<reference evidence="12" key="1">
    <citation type="submission" date="2021-02" db="EMBL/GenBank/DDBJ databases">
        <authorList>
            <person name="Nowell W R."/>
        </authorList>
    </citation>
    <scope>NUCLEOTIDE SEQUENCE</scope>
</reference>
<dbReference type="PROSITE" id="PS50853">
    <property type="entry name" value="FN3"/>
    <property type="match status" value="1"/>
</dbReference>
<proteinExistence type="predicted"/>
<keyword evidence="9" id="KW-0732">Signal</keyword>
<dbReference type="PANTHER" id="PTHR11640">
    <property type="entry name" value="NEPHRIN"/>
    <property type="match status" value="1"/>
</dbReference>
<feature type="signal peptide" evidence="9">
    <location>
        <begin position="1"/>
        <end position="20"/>
    </location>
</feature>
<feature type="compositionally biased region" description="Low complexity" evidence="7">
    <location>
        <begin position="699"/>
        <end position="715"/>
    </location>
</feature>
<dbReference type="GO" id="GO:0050839">
    <property type="term" value="F:cell adhesion molecule binding"/>
    <property type="evidence" value="ECO:0007669"/>
    <property type="project" value="TreeGrafter"/>
</dbReference>
<evidence type="ECO:0000256" key="8">
    <source>
        <dbReference type="SAM" id="Phobius"/>
    </source>
</evidence>
<evidence type="ECO:0000256" key="6">
    <source>
        <dbReference type="ARBA" id="ARBA00023319"/>
    </source>
</evidence>
<feature type="domain" description="Ig-like" evidence="10">
    <location>
        <begin position="25"/>
        <end position="115"/>
    </location>
</feature>
<keyword evidence="6" id="KW-0393">Immunoglobulin domain</keyword>
<dbReference type="GO" id="GO:0005886">
    <property type="term" value="C:plasma membrane"/>
    <property type="evidence" value="ECO:0007669"/>
    <property type="project" value="TreeGrafter"/>
</dbReference>
<feature type="chain" id="PRO_5035924837" evidence="9">
    <location>
        <begin position="21"/>
        <end position="782"/>
    </location>
</feature>
<dbReference type="Proteomes" id="UP000676336">
    <property type="component" value="Unassembled WGS sequence"/>
</dbReference>
<feature type="domain" description="Ig-like" evidence="10">
    <location>
        <begin position="307"/>
        <end position="398"/>
    </location>
</feature>
<keyword evidence="8" id="KW-0812">Transmembrane</keyword>
<evidence type="ECO:0000256" key="5">
    <source>
        <dbReference type="ARBA" id="ARBA00023180"/>
    </source>
</evidence>
<evidence type="ECO:0000256" key="7">
    <source>
        <dbReference type="SAM" id="MobiDB-lite"/>
    </source>
</evidence>
<dbReference type="InterPro" id="IPR003598">
    <property type="entry name" value="Ig_sub2"/>
</dbReference>
<dbReference type="InterPro" id="IPR013783">
    <property type="entry name" value="Ig-like_fold"/>
</dbReference>
<dbReference type="Gene3D" id="2.60.40.10">
    <property type="entry name" value="Immunoglobulins"/>
    <property type="match status" value="5"/>
</dbReference>
<accession>A0A8S2R441</accession>
<dbReference type="InterPro" id="IPR013162">
    <property type="entry name" value="CD80_C2-set"/>
</dbReference>
<dbReference type="PANTHER" id="PTHR11640:SF31">
    <property type="entry name" value="IRREGULAR CHIASM C-ROUGHEST PROTEIN-RELATED"/>
    <property type="match status" value="1"/>
</dbReference>
<dbReference type="InterPro" id="IPR013098">
    <property type="entry name" value="Ig_I-set"/>
</dbReference>
<dbReference type="SMART" id="SM00060">
    <property type="entry name" value="FN3"/>
    <property type="match status" value="1"/>
</dbReference>